<keyword evidence="4" id="KW-1185">Reference proteome</keyword>
<gene>
    <name evidence="3" type="ORF">V3328_08140</name>
</gene>
<evidence type="ECO:0000259" key="2">
    <source>
        <dbReference type="Pfam" id="PF13649"/>
    </source>
</evidence>
<accession>A0AAW9RR59</accession>
<sequence>MNTEHRHTDNQHTGHQPGERTFLRSFEDPAAVAHYAEGPRRFVPGLEALHRMTGLLLAERAPRTVLVLGAGGGGEIKALAEAQPDWSFVGVDPAGEMLRLAERVLGPLMARTELVQGYIDDAPEGPFDAATCLLTLHFLEAAERRRTASEIHRRLRPGAPFVAAHASFPQGPGERDAWLDRYAAYPAAMGADPAMVTKARAAVAASLNAFTPDEDERILREAGFSDPALFYAAFTWRGWVAHA</sequence>
<comment type="caution">
    <text evidence="3">The sequence shown here is derived from an EMBL/GenBank/DDBJ whole genome shotgun (WGS) entry which is preliminary data.</text>
</comment>
<dbReference type="EMBL" id="JAZHOF010000003">
    <property type="protein sequence ID" value="MEJ8571438.1"/>
    <property type="molecule type" value="Genomic_DNA"/>
</dbReference>
<dbReference type="EC" id="2.1.-.-" evidence="3"/>
<dbReference type="InterPro" id="IPR041698">
    <property type="entry name" value="Methyltransf_25"/>
</dbReference>
<keyword evidence="3" id="KW-0808">Transferase</keyword>
<dbReference type="CDD" id="cd02440">
    <property type="entry name" value="AdoMet_MTases"/>
    <property type="match status" value="1"/>
</dbReference>
<reference evidence="3 4" key="1">
    <citation type="submission" date="2024-02" db="EMBL/GenBank/DDBJ databases">
        <title>Genome analysis and characterization of Microbaculum marinisediminis sp. nov., isolated from marine sediment.</title>
        <authorList>
            <person name="Du Z.-J."/>
            <person name="Ye Y.-Q."/>
            <person name="Zhang Z.-R."/>
            <person name="Yuan S.-M."/>
            <person name="Zhang X.-Y."/>
        </authorList>
    </citation>
    <scope>NUCLEOTIDE SEQUENCE [LARGE SCALE GENOMIC DNA]</scope>
    <source>
        <strain evidence="3 4">SDUM1044001</strain>
    </source>
</reference>
<dbReference type="GO" id="GO:0032259">
    <property type="term" value="P:methylation"/>
    <property type="evidence" value="ECO:0007669"/>
    <property type="project" value="UniProtKB-KW"/>
</dbReference>
<keyword evidence="3" id="KW-0489">Methyltransferase</keyword>
<dbReference type="RefSeq" id="WP_340329139.1">
    <property type="nucleotide sequence ID" value="NZ_JAZHOF010000003.1"/>
</dbReference>
<feature type="domain" description="Methyltransferase" evidence="2">
    <location>
        <begin position="65"/>
        <end position="158"/>
    </location>
</feature>
<protein>
    <submittedName>
        <fullName evidence="3">Class I SAM-dependent methyltransferase</fullName>
        <ecNumber evidence="3">2.1.-.-</ecNumber>
    </submittedName>
</protein>
<dbReference type="GO" id="GO:0008168">
    <property type="term" value="F:methyltransferase activity"/>
    <property type="evidence" value="ECO:0007669"/>
    <property type="project" value="UniProtKB-KW"/>
</dbReference>
<evidence type="ECO:0000313" key="4">
    <source>
        <dbReference type="Proteomes" id="UP001378188"/>
    </source>
</evidence>
<feature type="region of interest" description="Disordered" evidence="1">
    <location>
        <begin position="1"/>
        <end position="20"/>
    </location>
</feature>
<dbReference type="AlphaFoldDB" id="A0AAW9RR59"/>
<evidence type="ECO:0000313" key="3">
    <source>
        <dbReference type="EMBL" id="MEJ8571438.1"/>
    </source>
</evidence>
<evidence type="ECO:0000256" key="1">
    <source>
        <dbReference type="SAM" id="MobiDB-lite"/>
    </source>
</evidence>
<dbReference type="Gene3D" id="3.40.50.150">
    <property type="entry name" value="Vaccinia Virus protein VP39"/>
    <property type="match status" value="1"/>
</dbReference>
<proteinExistence type="predicted"/>
<dbReference type="SUPFAM" id="SSF53335">
    <property type="entry name" value="S-adenosyl-L-methionine-dependent methyltransferases"/>
    <property type="match status" value="1"/>
</dbReference>
<organism evidence="3 4">
    <name type="scientific">Microbaculum marinum</name>
    <dbReference type="NCBI Taxonomy" id="1764581"/>
    <lineage>
        <taxon>Bacteria</taxon>
        <taxon>Pseudomonadati</taxon>
        <taxon>Pseudomonadota</taxon>
        <taxon>Alphaproteobacteria</taxon>
        <taxon>Hyphomicrobiales</taxon>
        <taxon>Tepidamorphaceae</taxon>
        <taxon>Microbaculum</taxon>
    </lineage>
</organism>
<dbReference type="Proteomes" id="UP001378188">
    <property type="component" value="Unassembled WGS sequence"/>
</dbReference>
<dbReference type="InterPro" id="IPR029063">
    <property type="entry name" value="SAM-dependent_MTases_sf"/>
</dbReference>
<name>A0AAW9RR59_9HYPH</name>
<dbReference type="Pfam" id="PF13649">
    <property type="entry name" value="Methyltransf_25"/>
    <property type="match status" value="1"/>
</dbReference>